<dbReference type="SUPFAM" id="SSF56496">
    <property type="entry name" value="Fibrinogen C-terminal domain-like"/>
    <property type="match status" value="1"/>
</dbReference>
<dbReference type="Pfam" id="PF07645">
    <property type="entry name" value="EGF_CA"/>
    <property type="match status" value="2"/>
</dbReference>
<protein>
    <recommendedName>
        <fullName evidence="6">EGF-like domain-containing protein</fullName>
    </recommendedName>
</protein>
<dbReference type="InterPro" id="IPR024731">
    <property type="entry name" value="NELL2-like_EGF"/>
</dbReference>
<keyword evidence="8" id="KW-1185">Reference proteome</keyword>
<dbReference type="InterPro" id="IPR001881">
    <property type="entry name" value="EGF-like_Ca-bd_dom"/>
</dbReference>
<dbReference type="Pfam" id="PF12947">
    <property type="entry name" value="EGF_3"/>
    <property type="match status" value="1"/>
</dbReference>
<evidence type="ECO:0000313" key="7">
    <source>
        <dbReference type="EMBL" id="CAH3143014.1"/>
    </source>
</evidence>
<dbReference type="NCBIfam" id="NF040941">
    <property type="entry name" value="GGGWT_bact"/>
    <property type="match status" value="1"/>
</dbReference>
<keyword evidence="4" id="KW-1015">Disulfide bond</keyword>
<evidence type="ECO:0000256" key="1">
    <source>
        <dbReference type="ARBA" id="ARBA00022536"/>
    </source>
</evidence>
<comment type="caution">
    <text evidence="7">The sequence shown here is derived from an EMBL/GenBank/DDBJ whole genome shotgun (WGS) entry which is preliminary data.</text>
</comment>
<evidence type="ECO:0000256" key="2">
    <source>
        <dbReference type="ARBA" id="ARBA00022729"/>
    </source>
</evidence>
<dbReference type="Gene3D" id="2.10.25.10">
    <property type="entry name" value="Laminin"/>
    <property type="match status" value="3"/>
</dbReference>
<keyword evidence="1 5" id="KW-0245">EGF-like domain</keyword>
<feature type="domain" description="EGF-like" evidence="6">
    <location>
        <begin position="4"/>
        <end position="44"/>
    </location>
</feature>
<organism evidence="7 8">
    <name type="scientific">Porites lobata</name>
    <dbReference type="NCBI Taxonomy" id="104759"/>
    <lineage>
        <taxon>Eukaryota</taxon>
        <taxon>Metazoa</taxon>
        <taxon>Cnidaria</taxon>
        <taxon>Anthozoa</taxon>
        <taxon>Hexacorallia</taxon>
        <taxon>Scleractinia</taxon>
        <taxon>Fungiina</taxon>
        <taxon>Poritidae</taxon>
        <taxon>Porites</taxon>
    </lineage>
</organism>
<dbReference type="InterPro" id="IPR000152">
    <property type="entry name" value="EGF-type_Asp/Asn_hydroxyl_site"/>
</dbReference>
<dbReference type="InterPro" id="IPR014716">
    <property type="entry name" value="Fibrinogen_a/b/g_C_1"/>
</dbReference>
<dbReference type="PROSITE" id="PS01187">
    <property type="entry name" value="EGF_CA"/>
    <property type="match status" value="1"/>
</dbReference>
<evidence type="ECO:0000256" key="5">
    <source>
        <dbReference type="PROSITE-ProRule" id="PRU00076"/>
    </source>
</evidence>
<dbReference type="PROSITE" id="PS01186">
    <property type="entry name" value="EGF_2"/>
    <property type="match status" value="2"/>
</dbReference>
<dbReference type="InterPro" id="IPR049883">
    <property type="entry name" value="NOTCH1_EGF-like"/>
</dbReference>
<feature type="domain" description="EGF-like" evidence="6">
    <location>
        <begin position="56"/>
        <end position="96"/>
    </location>
</feature>
<keyword evidence="3" id="KW-0677">Repeat</keyword>
<dbReference type="PROSITE" id="PS00010">
    <property type="entry name" value="ASX_HYDROXYL"/>
    <property type="match status" value="2"/>
</dbReference>
<dbReference type="CDD" id="cd00054">
    <property type="entry name" value="EGF_CA"/>
    <property type="match status" value="2"/>
</dbReference>
<keyword evidence="2" id="KW-0732">Signal</keyword>
<name>A0ABN8PFW2_9CNID</name>
<dbReference type="InterPro" id="IPR018097">
    <property type="entry name" value="EGF_Ca-bd_CS"/>
</dbReference>
<proteinExistence type="predicted"/>
<evidence type="ECO:0000256" key="3">
    <source>
        <dbReference type="ARBA" id="ARBA00022737"/>
    </source>
</evidence>
<dbReference type="SMART" id="SM00179">
    <property type="entry name" value="EGF_CA"/>
    <property type="match status" value="3"/>
</dbReference>
<accession>A0ABN8PFW2</accession>
<dbReference type="SUPFAM" id="SSF57196">
    <property type="entry name" value="EGF/Laminin"/>
    <property type="match status" value="2"/>
</dbReference>
<gene>
    <name evidence="7" type="ORF">PLOB_00043175</name>
</gene>
<evidence type="ECO:0000256" key="4">
    <source>
        <dbReference type="ARBA" id="ARBA00023157"/>
    </source>
</evidence>
<dbReference type="Proteomes" id="UP001159405">
    <property type="component" value="Unassembled WGS sequence"/>
</dbReference>
<evidence type="ECO:0000259" key="6">
    <source>
        <dbReference type="PROSITE" id="PS50026"/>
    </source>
</evidence>
<sequence length="381" mass="41013">MVSDINECEGGTHNCSSNAVCNNTKRSYNCTCKPGYEGDGNNCTAHLHCSICLISDINECEGITHNCSSNAVCNNTKGSYNCTCKPGYEGDGDNCTDIDECATGAHDCSLDASCSNTNGSFVCFSEFGCKVDGVTKLIKFKGYNHSCAANSCEDVLINTPGSKSGAYHLKTKELETALTYCHMEEISGCGGGGWTLVMKIDGAKTTFSYNADLWSNKMVHNQNSGEYGLDNLEAKMPSFWSNPFTKLCLGMRVVGEQINWILVNHSAVSLHDLLSNNNYTQTQVGRATWKSLVNKSSLQNNCNMEGFNVVSHTGKDNSAITRIGIISNNENDCSSCNSRIGFGSAGSRGQQKGSNSCGNEAGNFADNGEKHFKANCYIFVQ</sequence>
<evidence type="ECO:0000313" key="8">
    <source>
        <dbReference type="Proteomes" id="UP001159405"/>
    </source>
</evidence>
<dbReference type="PROSITE" id="PS50026">
    <property type="entry name" value="EGF_3"/>
    <property type="match status" value="2"/>
</dbReference>
<dbReference type="Gene3D" id="3.90.215.10">
    <property type="entry name" value="Gamma Fibrinogen, chain A, domain 1"/>
    <property type="match status" value="1"/>
</dbReference>
<dbReference type="InterPro" id="IPR036056">
    <property type="entry name" value="Fibrinogen-like_C"/>
</dbReference>
<dbReference type="EMBL" id="CALNXK010000070">
    <property type="protein sequence ID" value="CAH3143014.1"/>
    <property type="molecule type" value="Genomic_DNA"/>
</dbReference>
<comment type="caution">
    <text evidence="5">Lacks conserved residue(s) required for the propagation of feature annotation.</text>
</comment>
<dbReference type="PANTHER" id="PTHR24039:SF58">
    <property type="entry name" value="EGF-LIKE DOMAIN-CONTAINING PROTEIN"/>
    <property type="match status" value="1"/>
</dbReference>
<reference evidence="7 8" key="1">
    <citation type="submission" date="2022-05" db="EMBL/GenBank/DDBJ databases">
        <authorList>
            <consortium name="Genoscope - CEA"/>
            <person name="William W."/>
        </authorList>
    </citation>
    <scope>NUCLEOTIDE SEQUENCE [LARGE SCALE GENOMIC DNA]</scope>
</reference>
<dbReference type="SMART" id="SM00181">
    <property type="entry name" value="EGF"/>
    <property type="match status" value="2"/>
</dbReference>
<dbReference type="InterPro" id="IPR000742">
    <property type="entry name" value="EGF"/>
</dbReference>
<dbReference type="PANTHER" id="PTHR24039">
    <property type="entry name" value="FIBRILLIN-RELATED"/>
    <property type="match status" value="1"/>
</dbReference>